<evidence type="ECO:0000313" key="1">
    <source>
        <dbReference type="EMBL" id="MTD93389.1"/>
    </source>
</evidence>
<name>A0A6I3KGF8_9HYPH</name>
<accession>A0A6I3KGF8</accession>
<protein>
    <submittedName>
        <fullName evidence="1">Uncharacterized protein</fullName>
    </submittedName>
</protein>
<reference evidence="1 2" key="1">
    <citation type="submission" date="2019-11" db="EMBL/GenBank/DDBJ databases">
        <title>Identification of a novel strain.</title>
        <authorList>
            <person name="Xu Q."/>
            <person name="Wang G."/>
        </authorList>
    </citation>
    <scope>NUCLEOTIDE SEQUENCE [LARGE SCALE GENOMIC DNA]</scope>
    <source>
        <strain evidence="2">xq</strain>
    </source>
</reference>
<dbReference type="EMBL" id="WMBQ01000001">
    <property type="protein sequence ID" value="MTD93389.1"/>
    <property type="molecule type" value="Genomic_DNA"/>
</dbReference>
<gene>
    <name evidence="1" type="ORF">GIW81_03445</name>
</gene>
<dbReference type="RefSeq" id="WP_154737933.1">
    <property type="nucleotide sequence ID" value="NZ_WMBQ01000001.1"/>
</dbReference>
<dbReference type="AlphaFoldDB" id="A0A6I3KGF8"/>
<sequence length="115" mass="12982">MLKNSGLSGPCALTYADINRNVQQGRPGNYVAGDLNEHGGITVERAGRSDHDVHGRLQDYIGVYRYFKFGYAQSAREAFEKECRLYHDFDPPDNAIHPDRPNGTNWMCPCCVIFD</sequence>
<comment type="caution">
    <text evidence="1">The sequence shown here is derived from an EMBL/GenBank/DDBJ whole genome shotgun (WGS) entry which is preliminary data.</text>
</comment>
<dbReference type="Proteomes" id="UP000440694">
    <property type="component" value="Unassembled WGS sequence"/>
</dbReference>
<proteinExistence type="predicted"/>
<keyword evidence="2" id="KW-1185">Reference proteome</keyword>
<organism evidence="1 2">
    <name type="scientific">Hyphomicrobium album</name>
    <dbReference type="NCBI Taxonomy" id="2665159"/>
    <lineage>
        <taxon>Bacteria</taxon>
        <taxon>Pseudomonadati</taxon>
        <taxon>Pseudomonadota</taxon>
        <taxon>Alphaproteobacteria</taxon>
        <taxon>Hyphomicrobiales</taxon>
        <taxon>Hyphomicrobiaceae</taxon>
        <taxon>Hyphomicrobium</taxon>
    </lineage>
</organism>
<evidence type="ECO:0000313" key="2">
    <source>
        <dbReference type="Proteomes" id="UP000440694"/>
    </source>
</evidence>